<gene>
    <name evidence="2" type="ORF">R5W23_001100</name>
</gene>
<evidence type="ECO:0000313" key="3">
    <source>
        <dbReference type="Proteomes" id="UP001272242"/>
    </source>
</evidence>
<evidence type="ECO:0000313" key="2">
    <source>
        <dbReference type="EMBL" id="MDY3559914.1"/>
    </source>
</evidence>
<feature type="compositionally biased region" description="Pro residues" evidence="1">
    <location>
        <begin position="678"/>
        <end position="703"/>
    </location>
</feature>
<proteinExistence type="predicted"/>
<organism evidence="2 3">
    <name type="scientific">Gemmata algarum</name>
    <dbReference type="NCBI Taxonomy" id="2975278"/>
    <lineage>
        <taxon>Bacteria</taxon>
        <taxon>Pseudomonadati</taxon>
        <taxon>Planctomycetota</taxon>
        <taxon>Planctomycetia</taxon>
        <taxon>Gemmatales</taxon>
        <taxon>Gemmataceae</taxon>
        <taxon>Gemmata</taxon>
    </lineage>
</organism>
<dbReference type="PANTHER" id="PTHR48125:SF10">
    <property type="entry name" value="OS12G0136300 PROTEIN"/>
    <property type="match status" value="1"/>
</dbReference>
<keyword evidence="3" id="KW-1185">Reference proteome</keyword>
<feature type="region of interest" description="Disordered" evidence="1">
    <location>
        <begin position="675"/>
        <end position="715"/>
    </location>
</feature>
<accession>A0ABU5EXD9</accession>
<evidence type="ECO:0008006" key="4">
    <source>
        <dbReference type="Google" id="ProtNLM"/>
    </source>
</evidence>
<name>A0ABU5EXD9_9BACT</name>
<sequence>MLTPRRTMLLLAGFMLSAGAYFAYAQLLGWLDGLPQLPAKMLTPADPGTFVPPERSTSPTQHKLIVAFGENSPETNYSHYETQLAFHNGESTIVVAAGKAPSNPNSKRVTLSPFSIAIFSKERREHLRQPGEVTEITTIHADKGVLEFDRVITNPADMRPGKASLVQLELHSDFAEALPDPRRGTIHITNNQRSSDPNRALVLRTVGPMFYRDPKAVAGTPAADGPDFWTDATVEIVDRQNLPRPVGSAAPVAVPTKSEENRHSGAVAAILSGQRLPPPTITALGLRVYLEQKPAAGQPKPAPKPGASPMNGVRRVEFLEQVVMNLWVDNGQSIVGGAPAPGQPPPPKNSGLALVPPPPAIAAVTGGLGPIGYNARLLNRALLQIDTRGPFSYDAEKALARFDVVAHSDPNLPNDVQVTKIPAHGGASSLYSQVLELEFNGGPTGAARPSNAPAIKQLHAWTQVPNGYITLASDDNSVVAYGRDLVHQQAESRTKLSGTPLRVVQGRSELSAGTPQEPATLIIEPGPPLQGAPGQPAVRKQQMTVRGAGKIEMRDADTNAVTFSASWRTSLVQSRDLIDGREQDVFVLTDNAKFDDRKADYWLTGNVLKVWMEPRADKAAGAPELSSPTGGAKPSRVLAVGNVKSHSAEYDITYADQLTVHITDAKPVAVTRAVAPPTKDPAPAPQPGPPPVTAPVPPKPPEPVAKAPEKPKPPHQISAKTIEMHLTRFIAPSPAGPKPKEPAGESVRYQLNHARCEEAVNVHQDPTDLSKSRGVDILGRLLLIDGSADGSVMTVYGWPNRLGEVHQEEMSLLGPEVILNQVRNSASVTGRGALTMPTNSDLAGGELRQPEVVVIHWRDKMTFDGAKRSAQFVGKVQATQGESSVNCHTMNVVFDRPMFFNTAQKQAAAKEGNTSKAKLDKVFCYPAPGDTADAQRDLEVRFNQVEHDKDGKPIKVQQLSASELTILAQAQGPGSKEPFQRVIAEGPGTVRIWQQGDANPVGPPGGAAPQPMQPAAKNDQEMKLTIVKFGGRMIADEKGKVYREATFTDNVKAISLPSKSPTLAVDMNNPPERAVLMTCSKKMVVWSHKKQNAAPEQVMEAEGNAYVQSDDYDGSAEKIKTHGKAVDLIGSSTVPARVMSRFDRSNEKTGKIISYDRSTGSINVVESYGGRINPNK</sequence>
<comment type="caution">
    <text evidence="2">The sequence shown here is derived from an EMBL/GenBank/DDBJ whole genome shotgun (WGS) entry which is preliminary data.</text>
</comment>
<dbReference type="EMBL" id="JAXBLV010000155">
    <property type="protein sequence ID" value="MDY3559914.1"/>
    <property type="molecule type" value="Genomic_DNA"/>
</dbReference>
<evidence type="ECO:0000256" key="1">
    <source>
        <dbReference type="SAM" id="MobiDB-lite"/>
    </source>
</evidence>
<protein>
    <recommendedName>
        <fullName evidence="4">Organic solvent tolerance-like N-terminal domain-containing protein</fullName>
    </recommendedName>
</protein>
<feature type="region of interest" description="Disordered" evidence="1">
    <location>
        <begin position="993"/>
        <end position="1014"/>
    </location>
</feature>
<dbReference type="PANTHER" id="PTHR48125">
    <property type="entry name" value="LP07818P1"/>
    <property type="match status" value="1"/>
</dbReference>
<dbReference type="RefSeq" id="WP_320686591.1">
    <property type="nucleotide sequence ID" value="NZ_JAXBLV010000155.1"/>
</dbReference>
<reference evidence="3" key="1">
    <citation type="journal article" date="2023" name="Mar. Drugs">
        <title>Gemmata algarum, a Novel Planctomycete Isolated from an Algal Mat, Displays Antimicrobial Activity.</title>
        <authorList>
            <person name="Kumar G."/>
            <person name="Kallscheuer N."/>
            <person name="Kashif M."/>
            <person name="Ahamad S."/>
            <person name="Jagadeeshwari U."/>
            <person name="Pannikurungottu S."/>
            <person name="Haufschild T."/>
            <person name="Kabuu M."/>
            <person name="Sasikala C."/>
            <person name="Jogler C."/>
            <person name="Ramana C."/>
        </authorList>
    </citation>
    <scope>NUCLEOTIDE SEQUENCE [LARGE SCALE GENOMIC DNA]</scope>
    <source>
        <strain evidence="3">JC673</strain>
    </source>
</reference>
<dbReference type="Proteomes" id="UP001272242">
    <property type="component" value="Unassembled WGS sequence"/>
</dbReference>
<dbReference type="Gene3D" id="2.60.450.10">
    <property type="entry name" value="Lipopolysaccharide (LPS) transport protein A like domain"/>
    <property type="match status" value="1"/>
</dbReference>